<dbReference type="PANTHER" id="PTHR30041:SF8">
    <property type="entry name" value="PROTEIN YFFB"/>
    <property type="match status" value="1"/>
</dbReference>
<dbReference type="Pfam" id="PF03960">
    <property type="entry name" value="ArsC"/>
    <property type="match status" value="1"/>
</dbReference>
<evidence type="ECO:0000313" key="4">
    <source>
        <dbReference type="Proteomes" id="UP000248079"/>
    </source>
</evidence>
<sequence length="117" mass="13575">MKKIYHLSTCSTCQRIIKELDIDSNFELQDIKTQKITEAQLEQMKNLGGSYESLFSRRAMKYKELGLKEKVLSEDDYRDYILSEYTFLKRPVLLIDGEIFVGNAKKTVENAKKALGK</sequence>
<name>A0A2V3ZUR7_9BACT</name>
<dbReference type="InterPro" id="IPR036249">
    <property type="entry name" value="Thioredoxin-like_sf"/>
</dbReference>
<dbReference type="PROSITE" id="PS51353">
    <property type="entry name" value="ARSC"/>
    <property type="match status" value="1"/>
</dbReference>
<evidence type="ECO:0000256" key="2">
    <source>
        <dbReference type="PROSITE-ProRule" id="PRU01282"/>
    </source>
</evidence>
<reference evidence="3 4" key="1">
    <citation type="submission" date="2018-05" db="EMBL/GenBank/DDBJ databases">
        <title>Marinifilum breve JC075T sp. nov., a marine bacterium isolated from Yongle Blue Hole in the South China Sea.</title>
        <authorList>
            <person name="Fu T."/>
        </authorList>
    </citation>
    <scope>NUCLEOTIDE SEQUENCE [LARGE SCALE GENOMIC DNA]</scope>
    <source>
        <strain evidence="3 4">JC075</strain>
    </source>
</reference>
<dbReference type="Proteomes" id="UP000248079">
    <property type="component" value="Unassembled WGS sequence"/>
</dbReference>
<dbReference type="PANTHER" id="PTHR30041">
    <property type="entry name" value="ARSENATE REDUCTASE"/>
    <property type="match status" value="1"/>
</dbReference>
<dbReference type="OrthoDB" id="1120494at2"/>
<dbReference type="InterPro" id="IPR006660">
    <property type="entry name" value="Arsenate_reductase-like"/>
</dbReference>
<keyword evidence="4" id="KW-1185">Reference proteome</keyword>
<dbReference type="EMBL" id="QFLI01000007">
    <property type="protein sequence ID" value="PXX98820.1"/>
    <property type="molecule type" value="Genomic_DNA"/>
</dbReference>
<evidence type="ECO:0000313" key="3">
    <source>
        <dbReference type="EMBL" id="PXX98820.1"/>
    </source>
</evidence>
<accession>A0A2V3ZUR7</accession>
<dbReference type="AlphaFoldDB" id="A0A2V3ZUR7"/>
<organism evidence="3 4">
    <name type="scientific">Marinifilum breve</name>
    <dbReference type="NCBI Taxonomy" id="2184082"/>
    <lineage>
        <taxon>Bacteria</taxon>
        <taxon>Pseudomonadati</taxon>
        <taxon>Bacteroidota</taxon>
        <taxon>Bacteroidia</taxon>
        <taxon>Marinilabiliales</taxon>
        <taxon>Marinifilaceae</taxon>
    </lineage>
</organism>
<evidence type="ECO:0000256" key="1">
    <source>
        <dbReference type="ARBA" id="ARBA00007198"/>
    </source>
</evidence>
<comment type="similarity">
    <text evidence="1 2">Belongs to the ArsC family.</text>
</comment>
<comment type="caution">
    <text evidence="3">The sequence shown here is derived from an EMBL/GenBank/DDBJ whole genome shotgun (WGS) entry which is preliminary data.</text>
</comment>
<dbReference type="SUPFAM" id="SSF52833">
    <property type="entry name" value="Thioredoxin-like"/>
    <property type="match status" value="1"/>
</dbReference>
<evidence type="ECO:0008006" key="5">
    <source>
        <dbReference type="Google" id="ProtNLM"/>
    </source>
</evidence>
<proteinExistence type="inferred from homology"/>
<gene>
    <name evidence="3" type="ORF">DF185_15705</name>
</gene>
<dbReference type="RefSeq" id="WP_110361711.1">
    <property type="nucleotide sequence ID" value="NZ_QFLI01000007.1"/>
</dbReference>
<dbReference type="Gene3D" id="3.40.30.10">
    <property type="entry name" value="Glutaredoxin"/>
    <property type="match status" value="1"/>
</dbReference>
<protein>
    <recommendedName>
        <fullName evidence="5">Arsenate reductase</fullName>
    </recommendedName>
</protein>